<gene>
    <name evidence="1" type="ORF">TNCT_542661</name>
</gene>
<evidence type="ECO:0000313" key="1">
    <source>
        <dbReference type="EMBL" id="GFQ83972.1"/>
    </source>
</evidence>
<sequence>MLYAVRKGYSSTTGPIFVRAPPTERALSIRRARIERTTRHGRTGASFPANSNPWKVHVESGSRFDFRSSGLERGPTGPFEITFFFLRFSPVIPIFPQRSTRSVHFSEGLVKWIPKICFFDRSLSEATTEAFSKHQNLLRSNG</sequence>
<dbReference type="Proteomes" id="UP000887116">
    <property type="component" value="Unassembled WGS sequence"/>
</dbReference>
<keyword evidence="2" id="KW-1185">Reference proteome</keyword>
<comment type="caution">
    <text evidence="1">The sequence shown here is derived from an EMBL/GenBank/DDBJ whole genome shotgun (WGS) entry which is preliminary data.</text>
</comment>
<organism evidence="1 2">
    <name type="scientific">Trichonephila clavata</name>
    <name type="common">Joro spider</name>
    <name type="synonym">Nephila clavata</name>
    <dbReference type="NCBI Taxonomy" id="2740835"/>
    <lineage>
        <taxon>Eukaryota</taxon>
        <taxon>Metazoa</taxon>
        <taxon>Ecdysozoa</taxon>
        <taxon>Arthropoda</taxon>
        <taxon>Chelicerata</taxon>
        <taxon>Arachnida</taxon>
        <taxon>Araneae</taxon>
        <taxon>Araneomorphae</taxon>
        <taxon>Entelegynae</taxon>
        <taxon>Araneoidea</taxon>
        <taxon>Nephilidae</taxon>
        <taxon>Trichonephila</taxon>
    </lineage>
</organism>
<protein>
    <submittedName>
        <fullName evidence="1">Uncharacterized protein</fullName>
    </submittedName>
</protein>
<accession>A0A8X6HYK7</accession>
<dbReference type="AlphaFoldDB" id="A0A8X6HYK7"/>
<proteinExistence type="predicted"/>
<name>A0A8X6HYK7_TRICU</name>
<evidence type="ECO:0000313" key="2">
    <source>
        <dbReference type="Proteomes" id="UP000887116"/>
    </source>
</evidence>
<dbReference type="EMBL" id="BMAO01012790">
    <property type="protein sequence ID" value="GFQ83972.1"/>
    <property type="molecule type" value="Genomic_DNA"/>
</dbReference>
<reference evidence="1" key="1">
    <citation type="submission" date="2020-07" db="EMBL/GenBank/DDBJ databases">
        <title>Multicomponent nature underlies the extraordinary mechanical properties of spider dragline silk.</title>
        <authorList>
            <person name="Kono N."/>
            <person name="Nakamura H."/>
            <person name="Mori M."/>
            <person name="Yoshida Y."/>
            <person name="Ohtoshi R."/>
            <person name="Malay A.D."/>
            <person name="Moran D.A.P."/>
            <person name="Tomita M."/>
            <person name="Numata K."/>
            <person name="Arakawa K."/>
        </authorList>
    </citation>
    <scope>NUCLEOTIDE SEQUENCE</scope>
</reference>